<keyword evidence="3" id="KW-1185">Reference proteome</keyword>
<dbReference type="InterPro" id="IPR050091">
    <property type="entry name" value="PKS_NRPS_Biosynth_Enz"/>
</dbReference>
<organism evidence="2 3">
    <name type="scientific">Papilio xuthus</name>
    <name type="common">Asian swallowtail butterfly</name>
    <dbReference type="NCBI Taxonomy" id="66420"/>
    <lineage>
        <taxon>Eukaryota</taxon>
        <taxon>Metazoa</taxon>
        <taxon>Ecdysozoa</taxon>
        <taxon>Arthropoda</taxon>
        <taxon>Hexapoda</taxon>
        <taxon>Insecta</taxon>
        <taxon>Pterygota</taxon>
        <taxon>Neoptera</taxon>
        <taxon>Endopterygota</taxon>
        <taxon>Lepidoptera</taxon>
        <taxon>Glossata</taxon>
        <taxon>Ditrysia</taxon>
        <taxon>Papilionoidea</taxon>
        <taxon>Papilionidae</taxon>
        <taxon>Papilioninae</taxon>
        <taxon>Papilio</taxon>
    </lineage>
</organism>
<dbReference type="Proteomes" id="UP000053268">
    <property type="component" value="Unassembled WGS sequence"/>
</dbReference>
<dbReference type="SUPFAM" id="SSF53901">
    <property type="entry name" value="Thiolase-like"/>
    <property type="match status" value="1"/>
</dbReference>
<sequence length="151" mass="16625">MHINGDGTGDGRGIPTGEEIVISGMSGKFPASKNVTEFMDNLYRKINMVIEVEPDIQDPEYPKHGGKIDDIDKFDATFFKVTKKQSLSLNAQCRQLIGHAYGAIYDSGINPVQMQDEKLGIFIASSTLGDKDILTDNCNNMKTNNNFFISG</sequence>
<dbReference type="InterPro" id="IPR014030">
    <property type="entry name" value="Ketoacyl_synth_N"/>
</dbReference>
<dbReference type="GO" id="GO:0004312">
    <property type="term" value="F:fatty acid synthase activity"/>
    <property type="evidence" value="ECO:0007669"/>
    <property type="project" value="TreeGrafter"/>
</dbReference>
<dbReference type="GO" id="GO:0006633">
    <property type="term" value="P:fatty acid biosynthetic process"/>
    <property type="evidence" value="ECO:0007669"/>
    <property type="project" value="TreeGrafter"/>
</dbReference>
<dbReference type="PANTHER" id="PTHR43775:SF23">
    <property type="entry name" value="FATTY ACID SYNTHASE 3"/>
    <property type="match status" value="1"/>
</dbReference>
<dbReference type="STRING" id="66420.A0A194QL01"/>
<evidence type="ECO:0000313" key="3">
    <source>
        <dbReference type="Proteomes" id="UP000053268"/>
    </source>
</evidence>
<gene>
    <name evidence="2" type="ORF">RR46_07885</name>
</gene>
<feature type="domain" description="Beta-ketoacyl synthase-like N-terminal" evidence="1">
    <location>
        <begin position="18"/>
        <end position="132"/>
    </location>
</feature>
<reference evidence="2 3" key="1">
    <citation type="journal article" date="2015" name="Nat. Commun.">
        <title>Outbred genome sequencing and CRISPR/Cas9 gene editing in butterflies.</title>
        <authorList>
            <person name="Li X."/>
            <person name="Fan D."/>
            <person name="Zhang W."/>
            <person name="Liu G."/>
            <person name="Zhang L."/>
            <person name="Zhao L."/>
            <person name="Fang X."/>
            <person name="Chen L."/>
            <person name="Dong Y."/>
            <person name="Chen Y."/>
            <person name="Ding Y."/>
            <person name="Zhao R."/>
            <person name="Feng M."/>
            <person name="Zhu Y."/>
            <person name="Feng Y."/>
            <person name="Jiang X."/>
            <person name="Zhu D."/>
            <person name="Xiang H."/>
            <person name="Feng X."/>
            <person name="Li S."/>
            <person name="Wang J."/>
            <person name="Zhang G."/>
            <person name="Kronforst M.R."/>
            <person name="Wang W."/>
        </authorList>
    </citation>
    <scope>NUCLEOTIDE SEQUENCE [LARGE SCALE GENOMIC DNA]</scope>
    <source>
        <strain evidence="2">Ya'a_city_454_Px</strain>
        <tissue evidence="2">Whole body</tissue>
    </source>
</reference>
<dbReference type="AlphaFoldDB" id="A0A194QL01"/>
<proteinExistence type="predicted"/>
<dbReference type="EMBL" id="KQ459053">
    <property type="protein sequence ID" value="KPJ04126.1"/>
    <property type="molecule type" value="Genomic_DNA"/>
</dbReference>
<evidence type="ECO:0000313" key="2">
    <source>
        <dbReference type="EMBL" id="KPJ04126.1"/>
    </source>
</evidence>
<dbReference type="InterPro" id="IPR016039">
    <property type="entry name" value="Thiolase-like"/>
</dbReference>
<dbReference type="PANTHER" id="PTHR43775">
    <property type="entry name" value="FATTY ACID SYNTHASE"/>
    <property type="match status" value="1"/>
</dbReference>
<accession>A0A194QL01</accession>
<evidence type="ECO:0000259" key="1">
    <source>
        <dbReference type="Pfam" id="PF00109"/>
    </source>
</evidence>
<name>A0A194QL01_PAPXU</name>
<protein>
    <submittedName>
        <fullName evidence="2">Fatty acid synthase</fullName>
    </submittedName>
</protein>
<dbReference type="Pfam" id="PF00109">
    <property type="entry name" value="ketoacyl-synt"/>
    <property type="match status" value="1"/>
</dbReference>
<dbReference type="Gene3D" id="3.40.47.10">
    <property type="match status" value="1"/>
</dbReference>